<protein>
    <submittedName>
        <fullName evidence="4">Oligo-1,6-glucosidase</fullName>
        <ecNumber evidence="4">3.2.1.10</ecNumber>
    </submittedName>
</protein>
<dbReference type="GO" id="GO:0004556">
    <property type="term" value="F:alpha-amylase activity"/>
    <property type="evidence" value="ECO:0007669"/>
    <property type="project" value="TreeGrafter"/>
</dbReference>
<dbReference type="AlphaFoldDB" id="A0A161I154"/>
<dbReference type="Gene3D" id="3.20.20.80">
    <property type="entry name" value="Glycosidases"/>
    <property type="match status" value="1"/>
</dbReference>
<evidence type="ECO:0000259" key="3">
    <source>
        <dbReference type="SMART" id="SM00642"/>
    </source>
</evidence>
<dbReference type="OrthoDB" id="9043248at2"/>
<feature type="region of interest" description="Disordered" evidence="2">
    <location>
        <begin position="258"/>
        <end position="291"/>
    </location>
</feature>
<proteinExistence type="inferred from homology"/>
<dbReference type="EMBL" id="CP014209">
    <property type="protein sequence ID" value="ANC29859.1"/>
    <property type="molecule type" value="Genomic_DNA"/>
</dbReference>
<dbReference type="CDD" id="cd11332">
    <property type="entry name" value="AmyAc_OligoGlu_TS"/>
    <property type="match status" value="1"/>
</dbReference>
<dbReference type="RefSeq" id="WP_083972753.1">
    <property type="nucleotide sequence ID" value="NZ_CP014209.1"/>
</dbReference>
<sequence length="595" mass="64614">MATTEPTTPTTALPLGATVHVGSDAAREWWRDAVIYQVYPRSFADGDGDGIGDIPGITSKLDHLKNLGVDAVWLSPFYRSPQKDAGYDVADYRDVDPLFGTLADFDTMLAGAHDRGMRVIVDLVPNHTSDQHAWFQEALAAAPGSPERARYVFRDGRGPAGDEPPNNWQSIFGGPAWTRLAASSTAAGDAYDEPSPQWYLHLFDSSQPDLDWTQPEVRSEFEDVLRFWLDRGVDGFRVDVAHGMIKADGLPDWDGHVAMVEGSSDGDDAQATDPGAPEDGSTGAGNQGPMFDQDGVHEIYRDWHRVLAAYEGDRCLVAEAWVEPLSRLARYVRPDEMHQAFNFSFLTTGWDAAALRRVVAASYRANDEVGAPTTWVLSNHDVVRHATRLGLPDAGVRPNGVFATDPQPDEELGLRRARAASLLMLGLPGSAYLYQGEELGLPEHTTLPNEVRQDPGHFRTDGAEAGRDGCRVPLPWQADAPGYGFGPTGATWLPQPDSYGRYAADVQYGDPTSTFELYRAALDTRRAEGLGHGGLTWLADHADAADVVALRNRDVVVLANLGSTPVELPAGHEVLLASGPVDTTLPADTTVWLRA</sequence>
<comment type="similarity">
    <text evidence="1">Belongs to the glycosyl hydrolase 13 family.</text>
</comment>
<reference evidence="4 5" key="1">
    <citation type="submission" date="2016-01" db="EMBL/GenBank/DDBJ databases">
        <title>Complete genome sequence of a soil Actinobacterium, Isoptericola dokdonensis DS-3.</title>
        <authorList>
            <person name="Kwon S.-K."/>
            <person name="Kim J.F."/>
        </authorList>
    </citation>
    <scope>NUCLEOTIDE SEQUENCE [LARGE SCALE GENOMIC DNA]</scope>
    <source>
        <strain evidence="4 5">DS-3</strain>
    </source>
</reference>
<keyword evidence="4" id="KW-0378">Hydrolase</keyword>
<dbReference type="EC" id="3.2.1.10" evidence="4"/>
<dbReference type="Pfam" id="PF00128">
    <property type="entry name" value="Alpha-amylase"/>
    <property type="match status" value="1"/>
</dbReference>
<gene>
    <name evidence="4" type="primary">malL</name>
    <name evidence="4" type="ORF">I598_0268</name>
</gene>
<dbReference type="STRING" id="1300344.I598_0268"/>
<evidence type="ECO:0000313" key="5">
    <source>
        <dbReference type="Proteomes" id="UP000076794"/>
    </source>
</evidence>
<dbReference type="GO" id="GO:0004574">
    <property type="term" value="F:oligo-1,6-glucosidase activity"/>
    <property type="evidence" value="ECO:0007669"/>
    <property type="project" value="UniProtKB-EC"/>
</dbReference>
<dbReference type="PATRIC" id="fig|1300344.3.peg.268"/>
<keyword evidence="5" id="KW-1185">Reference proteome</keyword>
<evidence type="ECO:0000256" key="1">
    <source>
        <dbReference type="ARBA" id="ARBA00008061"/>
    </source>
</evidence>
<dbReference type="GO" id="GO:0009313">
    <property type="term" value="P:oligosaccharide catabolic process"/>
    <property type="evidence" value="ECO:0007669"/>
    <property type="project" value="TreeGrafter"/>
</dbReference>
<evidence type="ECO:0000313" key="4">
    <source>
        <dbReference type="EMBL" id="ANC29859.1"/>
    </source>
</evidence>
<dbReference type="Proteomes" id="UP000076794">
    <property type="component" value="Chromosome"/>
</dbReference>
<dbReference type="PANTHER" id="PTHR10357">
    <property type="entry name" value="ALPHA-AMYLASE FAMILY MEMBER"/>
    <property type="match status" value="1"/>
</dbReference>
<dbReference type="InterPro" id="IPR006047">
    <property type="entry name" value="GH13_cat_dom"/>
</dbReference>
<feature type="domain" description="Glycosyl hydrolase family 13 catalytic" evidence="3">
    <location>
        <begin position="37"/>
        <end position="471"/>
    </location>
</feature>
<name>A0A161I154_9MICO</name>
<organism evidence="4 5">
    <name type="scientific">Isoptericola dokdonensis DS-3</name>
    <dbReference type="NCBI Taxonomy" id="1300344"/>
    <lineage>
        <taxon>Bacteria</taxon>
        <taxon>Bacillati</taxon>
        <taxon>Actinomycetota</taxon>
        <taxon>Actinomycetes</taxon>
        <taxon>Micrococcales</taxon>
        <taxon>Promicromonosporaceae</taxon>
        <taxon>Isoptericola</taxon>
    </lineage>
</organism>
<dbReference type="SUPFAM" id="SSF51445">
    <property type="entry name" value="(Trans)glycosidases"/>
    <property type="match status" value="1"/>
</dbReference>
<dbReference type="Gene3D" id="3.90.400.10">
    <property type="entry name" value="Oligo-1,6-glucosidase, Domain 2"/>
    <property type="match status" value="1"/>
</dbReference>
<accession>A0A161I154</accession>
<dbReference type="InterPro" id="IPR045857">
    <property type="entry name" value="O16G_dom_2"/>
</dbReference>
<evidence type="ECO:0000256" key="2">
    <source>
        <dbReference type="SAM" id="MobiDB-lite"/>
    </source>
</evidence>
<dbReference type="SMART" id="SM00642">
    <property type="entry name" value="Aamy"/>
    <property type="match status" value="1"/>
</dbReference>
<dbReference type="InterPro" id="IPR017853">
    <property type="entry name" value="GH"/>
</dbReference>
<dbReference type="KEGG" id="ido:I598_0268"/>
<dbReference type="PANTHER" id="PTHR10357:SF179">
    <property type="entry name" value="NEUTRAL AND BASIC AMINO ACID TRANSPORT PROTEIN RBAT"/>
    <property type="match status" value="1"/>
</dbReference>
<keyword evidence="4" id="KW-0326">Glycosidase</keyword>